<feature type="transmembrane region" description="Helical" evidence="7">
    <location>
        <begin position="195"/>
        <end position="212"/>
    </location>
</feature>
<keyword evidence="2 7" id="KW-0813">Transport</keyword>
<keyword evidence="10" id="KW-1185">Reference proteome</keyword>
<dbReference type="PANTHER" id="PTHR30614:SF45">
    <property type="entry name" value="L-CYSTINE TRANSPORT SYSTEM PERMEASE PROTEIN TCYL"/>
    <property type="match status" value="1"/>
</dbReference>
<keyword evidence="6 7" id="KW-0472">Membrane</keyword>
<evidence type="ECO:0000256" key="4">
    <source>
        <dbReference type="ARBA" id="ARBA00022692"/>
    </source>
</evidence>
<dbReference type="CDD" id="cd06261">
    <property type="entry name" value="TM_PBP2"/>
    <property type="match status" value="1"/>
</dbReference>
<evidence type="ECO:0000256" key="5">
    <source>
        <dbReference type="ARBA" id="ARBA00022989"/>
    </source>
</evidence>
<dbReference type="GeneID" id="93709616"/>
<sequence length="234" mass="26006">MGKAFDFTLIWTFLSQLIPYLYVTLEIVAFSTIAGMIIGVVAAIPRIFKIPFLSQLVVLYASFVRGTPILIQLFLVFYGIPAFILLFGWDVSRVNPMYFVMITYSLSNGAVFSEIFRSAIRAVDRGQTEAALSIGMSDTQNFIRIVIPQALGIALPNMANTVIGSLKDTSLAFTIGVMDMVGRGEALVASSMHTLEVYIALSIIYYGIVWIMERGFQLLEKRANRYKPIVMKSA</sequence>
<evidence type="ECO:0000256" key="6">
    <source>
        <dbReference type="ARBA" id="ARBA00023136"/>
    </source>
</evidence>
<feature type="domain" description="ABC transmembrane type-1" evidence="8">
    <location>
        <begin position="21"/>
        <end position="216"/>
    </location>
</feature>
<evidence type="ECO:0000313" key="9">
    <source>
        <dbReference type="EMBL" id="SFQ25991.1"/>
    </source>
</evidence>
<dbReference type="InterPro" id="IPR043429">
    <property type="entry name" value="ArtM/GltK/GlnP/TcyL/YhdX-like"/>
</dbReference>
<dbReference type="InterPro" id="IPR000515">
    <property type="entry name" value="MetI-like"/>
</dbReference>
<dbReference type="InterPro" id="IPR010065">
    <property type="entry name" value="AA_ABC_transptr_permease_3TM"/>
</dbReference>
<dbReference type="EMBL" id="FOXX01000001">
    <property type="protein sequence ID" value="SFQ25991.1"/>
    <property type="molecule type" value="Genomic_DNA"/>
</dbReference>
<evidence type="ECO:0000259" key="8">
    <source>
        <dbReference type="PROSITE" id="PS50928"/>
    </source>
</evidence>
<evidence type="ECO:0000256" key="2">
    <source>
        <dbReference type="ARBA" id="ARBA00022448"/>
    </source>
</evidence>
<gene>
    <name evidence="9" type="ORF">SAMN02745910_00865</name>
</gene>
<organism evidence="9 10">
    <name type="scientific">Priestia endophytica DSM 13796</name>
    <dbReference type="NCBI Taxonomy" id="1121089"/>
    <lineage>
        <taxon>Bacteria</taxon>
        <taxon>Bacillati</taxon>
        <taxon>Bacillota</taxon>
        <taxon>Bacilli</taxon>
        <taxon>Bacillales</taxon>
        <taxon>Bacillaceae</taxon>
        <taxon>Priestia</taxon>
    </lineage>
</organism>
<dbReference type="RefSeq" id="WP_061802274.1">
    <property type="nucleotide sequence ID" value="NZ_FOXX01000001.1"/>
</dbReference>
<dbReference type="PROSITE" id="PS50928">
    <property type="entry name" value="ABC_TM1"/>
    <property type="match status" value="1"/>
</dbReference>
<dbReference type="Proteomes" id="UP000182762">
    <property type="component" value="Unassembled WGS sequence"/>
</dbReference>
<dbReference type="PANTHER" id="PTHR30614">
    <property type="entry name" value="MEMBRANE COMPONENT OF AMINO ACID ABC TRANSPORTER"/>
    <property type="match status" value="1"/>
</dbReference>
<dbReference type="Gene3D" id="1.10.3720.10">
    <property type="entry name" value="MetI-like"/>
    <property type="match status" value="1"/>
</dbReference>
<comment type="caution">
    <text evidence="9">The sequence shown here is derived from an EMBL/GenBank/DDBJ whole genome shotgun (WGS) entry which is preliminary data.</text>
</comment>
<keyword evidence="4 7" id="KW-0812">Transmembrane</keyword>
<comment type="subcellular location">
    <subcellularLocation>
        <location evidence="1 7">Cell membrane</location>
        <topology evidence="1 7">Multi-pass membrane protein</topology>
    </subcellularLocation>
</comment>
<evidence type="ECO:0000256" key="1">
    <source>
        <dbReference type="ARBA" id="ARBA00004651"/>
    </source>
</evidence>
<keyword evidence="3" id="KW-1003">Cell membrane</keyword>
<accession>A0A1I5X284</accession>
<evidence type="ECO:0000313" key="10">
    <source>
        <dbReference type="Proteomes" id="UP000182762"/>
    </source>
</evidence>
<evidence type="ECO:0000256" key="7">
    <source>
        <dbReference type="RuleBase" id="RU363032"/>
    </source>
</evidence>
<comment type="similarity">
    <text evidence="7">Belongs to the binding-protein-dependent transport system permease family.</text>
</comment>
<keyword evidence="5 7" id="KW-1133">Transmembrane helix</keyword>
<dbReference type="InterPro" id="IPR035906">
    <property type="entry name" value="MetI-like_sf"/>
</dbReference>
<feature type="transmembrane region" description="Helical" evidence="7">
    <location>
        <begin position="69"/>
        <end position="89"/>
    </location>
</feature>
<reference evidence="9 10" key="1">
    <citation type="submission" date="2016-10" db="EMBL/GenBank/DDBJ databases">
        <authorList>
            <person name="Varghese N."/>
            <person name="Submissions S."/>
        </authorList>
    </citation>
    <scope>NUCLEOTIDE SEQUENCE [LARGE SCALE GENOMIC DNA]</scope>
    <source>
        <strain evidence="9 10">DSM 13796</strain>
    </source>
</reference>
<dbReference type="NCBIfam" id="TIGR01726">
    <property type="entry name" value="HEQRo_perm_3TM"/>
    <property type="match status" value="1"/>
</dbReference>
<proteinExistence type="inferred from homology"/>
<protein>
    <submittedName>
        <fullName evidence="9">Amino acid ABC transporter membrane protein 1, PAAT family (TC 3.A.1.3.-)</fullName>
    </submittedName>
</protein>
<dbReference type="SUPFAM" id="SSF161098">
    <property type="entry name" value="MetI-like"/>
    <property type="match status" value="1"/>
</dbReference>
<name>A0A1I5X284_9BACI</name>
<dbReference type="Pfam" id="PF00528">
    <property type="entry name" value="BPD_transp_1"/>
    <property type="match status" value="1"/>
</dbReference>
<evidence type="ECO:0000256" key="3">
    <source>
        <dbReference type="ARBA" id="ARBA00022475"/>
    </source>
</evidence>
<feature type="transmembrane region" description="Helical" evidence="7">
    <location>
        <begin position="20"/>
        <end position="48"/>
    </location>
</feature>